<comment type="caution">
    <text evidence="3">The sequence shown here is derived from an EMBL/GenBank/DDBJ whole genome shotgun (WGS) entry which is preliminary data.</text>
</comment>
<dbReference type="SUPFAM" id="SSF103515">
    <property type="entry name" value="Autotransporter"/>
    <property type="match status" value="1"/>
</dbReference>
<reference evidence="3 4" key="1">
    <citation type="submission" date="2024-03" db="EMBL/GenBank/DDBJ databases">
        <title>Novel species of the genus Variovorax.</title>
        <authorList>
            <person name="Liu Q."/>
            <person name="Xin Y.-H."/>
        </authorList>
    </citation>
    <scope>NUCLEOTIDE SEQUENCE [LARGE SCALE GENOMIC DNA]</scope>
    <source>
        <strain evidence="3 4">KACC 18900</strain>
    </source>
</reference>
<dbReference type="InterPro" id="IPR005546">
    <property type="entry name" value="Autotransporte_beta"/>
</dbReference>
<dbReference type="EMBL" id="JBBKZT010000095">
    <property type="protein sequence ID" value="MEJ8852896.1"/>
    <property type="molecule type" value="Genomic_DNA"/>
</dbReference>
<feature type="region of interest" description="Disordered" evidence="1">
    <location>
        <begin position="26"/>
        <end position="51"/>
    </location>
</feature>
<dbReference type="InterPro" id="IPR006315">
    <property type="entry name" value="OM_autotransptr_brl_dom"/>
</dbReference>
<evidence type="ECO:0000313" key="4">
    <source>
        <dbReference type="Proteomes" id="UP001385892"/>
    </source>
</evidence>
<feature type="domain" description="Autotransporter" evidence="2">
    <location>
        <begin position="54"/>
        <end position="144"/>
    </location>
</feature>
<evidence type="ECO:0000313" key="3">
    <source>
        <dbReference type="EMBL" id="MEJ8852896.1"/>
    </source>
</evidence>
<gene>
    <name evidence="3" type="ORF">WKW82_40420</name>
</gene>
<dbReference type="Gene3D" id="2.40.128.130">
    <property type="entry name" value="Autotransporter beta-domain"/>
    <property type="match status" value="1"/>
</dbReference>
<accession>A0ABU8WZD3</accession>
<organism evidence="3 4">
    <name type="scientific">Variovorax rhizosphaerae</name>
    <dbReference type="NCBI Taxonomy" id="1836200"/>
    <lineage>
        <taxon>Bacteria</taxon>
        <taxon>Pseudomonadati</taxon>
        <taxon>Pseudomonadota</taxon>
        <taxon>Betaproteobacteria</taxon>
        <taxon>Burkholderiales</taxon>
        <taxon>Comamonadaceae</taxon>
        <taxon>Variovorax</taxon>
    </lineage>
</organism>
<keyword evidence="4" id="KW-1185">Reference proteome</keyword>
<dbReference type="Pfam" id="PF03797">
    <property type="entry name" value="Autotransporter"/>
    <property type="match status" value="1"/>
</dbReference>
<dbReference type="RefSeq" id="WP_340348832.1">
    <property type="nucleotide sequence ID" value="NZ_JBBKZT010000095.1"/>
</dbReference>
<protein>
    <submittedName>
        <fullName evidence="3">Autotransporter outer membrane beta-barrel domain-containing protein</fullName>
    </submittedName>
</protein>
<feature type="non-terminal residue" evidence="3">
    <location>
        <position position="1"/>
    </location>
</feature>
<sequence length="175" mass="19214">SRVPLQQAPRPTGPSVFPYRAWKSAWPTRHPSTTSQLRRERQRPGHHRPRGYNELQSRYLGAYATWMTSSGLYVDSVLQGGSQRFTIRPDINLGAGGKASSVAASVEVGKPFALSARWSLEPQAQIAWQRTRIDVMLLSGAQFARTLATAGSGAWACASRAISPPVPDDWNRTLA</sequence>
<evidence type="ECO:0000256" key="1">
    <source>
        <dbReference type="SAM" id="MobiDB-lite"/>
    </source>
</evidence>
<dbReference type="InterPro" id="IPR036709">
    <property type="entry name" value="Autotransporte_beta_dom_sf"/>
</dbReference>
<proteinExistence type="predicted"/>
<dbReference type="NCBIfam" id="TIGR01414">
    <property type="entry name" value="autotrans_barl"/>
    <property type="match status" value="1"/>
</dbReference>
<evidence type="ECO:0000259" key="2">
    <source>
        <dbReference type="Pfam" id="PF03797"/>
    </source>
</evidence>
<dbReference type="Proteomes" id="UP001385892">
    <property type="component" value="Unassembled WGS sequence"/>
</dbReference>
<name>A0ABU8WZD3_9BURK</name>